<keyword evidence="4" id="KW-1185">Reference proteome</keyword>
<gene>
    <name evidence="3" type="ORF">NDI89_08225</name>
</gene>
<evidence type="ECO:0000313" key="4">
    <source>
        <dbReference type="Proteomes" id="UP001154061"/>
    </source>
</evidence>
<evidence type="ECO:0000313" key="3">
    <source>
        <dbReference type="EMBL" id="MDF9745572.1"/>
    </source>
</evidence>
<dbReference type="InterPro" id="IPR012859">
    <property type="entry name" value="Pilin_N_archaeal"/>
</dbReference>
<dbReference type="AlphaFoldDB" id="A0A9Q4L309"/>
<organism evidence="3 4">
    <name type="scientific">Natrinema salsiterrestre</name>
    <dbReference type="NCBI Taxonomy" id="2950540"/>
    <lineage>
        <taxon>Archaea</taxon>
        <taxon>Methanobacteriati</taxon>
        <taxon>Methanobacteriota</taxon>
        <taxon>Stenosarchaea group</taxon>
        <taxon>Halobacteria</taxon>
        <taxon>Halobacteriales</taxon>
        <taxon>Natrialbaceae</taxon>
        <taxon>Natrinema</taxon>
    </lineage>
</organism>
<keyword evidence="1" id="KW-0472">Membrane</keyword>
<evidence type="ECO:0000259" key="2">
    <source>
        <dbReference type="Pfam" id="PF07790"/>
    </source>
</evidence>
<sequence>MDAKRIRSKLIGSEDERAVSPVIGVILMVAITVILAAVIAAFVLDLGQSQSASAAAGFQFEETSSGVDVTFISADRVDGASGSKAISTTTDPSGSCPTIDSVGQTVTCSDGSSPPNSISIVATYQGEDTTVATWSN</sequence>
<dbReference type="InterPro" id="IPR013373">
    <property type="entry name" value="Flagellin/pilin_N_arc"/>
</dbReference>
<keyword evidence="1" id="KW-0812">Transmembrane</keyword>
<feature type="domain" description="Archaeal Type IV pilin N-terminal" evidence="2">
    <location>
        <begin position="17"/>
        <end position="71"/>
    </location>
</feature>
<evidence type="ECO:0000256" key="1">
    <source>
        <dbReference type="SAM" id="Phobius"/>
    </source>
</evidence>
<protein>
    <submittedName>
        <fullName evidence="3">Type IV pilin N-terminal domain-containing protein</fullName>
    </submittedName>
</protein>
<dbReference type="NCBIfam" id="TIGR02537">
    <property type="entry name" value="arch_flag_Nterm"/>
    <property type="match status" value="1"/>
</dbReference>
<proteinExistence type="predicted"/>
<feature type="transmembrane region" description="Helical" evidence="1">
    <location>
        <begin position="21"/>
        <end position="44"/>
    </location>
</feature>
<dbReference type="Proteomes" id="UP001154061">
    <property type="component" value="Unassembled WGS sequence"/>
</dbReference>
<dbReference type="PANTHER" id="PTHR38138:SF1">
    <property type="entry name" value="ARCHAEAL TYPE IV PILIN N-TERMINAL DOMAIN-CONTAINING PROTEIN"/>
    <property type="match status" value="1"/>
</dbReference>
<name>A0A9Q4L309_9EURY</name>
<dbReference type="EMBL" id="JAMQOT010000002">
    <property type="protein sequence ID" value="MDF9745572.1"/>
    <property type="molecule type" value="Genomic_DNA"/>
</dbReference>
<comment type="caution">
    <text evidence="3">The sequence shown here is derived from an EMBL/GenBank/DDBJ whole genome shotgun (WGS) entry which is preliminary data.</text>
</comment>
<dbReference type="RefSeq" id="WP_277521058.1">
    <property type="nucleotide sequence ID" value="NZ_JAMQOT010000002.1"/>
</dbReference>
<dbReference type="PANTHER" id="PTHR38138">
    <property type="entry name" value="VNG6441H"/>
    <property type="match status" value="1"/>
</dbReference>
<dbReference type="Pfam" id="PF07790">
    <property type="entry name" value="Pilin_N"/>
    <property type="match status" value="1"/>
</dbReference>
<accession>A0A9Q4L309</accession>
<reference evidence="3" key="1">
    <citation type="submission" date="2022-06" db="EMBL/GenBank/DDBJ databases">
        <title>Natrinema sp. a new haloarchaeum isolate from saline soil.</title>
        <authorList>
            <person name="Strakova D."/>
            <person name="Galisteo C."/>
            <person name="Sanchez-Porro C."/>
            <person name="Ventosa A."/>
        </authorList>
    </citation>
    <scope>NUCLEOTIDE SEQUENCE</scope>
    <source>
        <strain evidence="3">S1CR25-10</strain>
    </source>
</reference>
<keyword evidence="1" id="KW-1133">Transmembrane helix</keyword>